<name>A0A2Z7B5I6_9LAMI</name>
<reference evidence="2 3" key="1">
    <citation type="journal article" date="2015" name="Proc. Natl. Acad. Sci. U.S.A.">
        <title>The resurrection genome of Boea hygrometrica: A blueprint for survival of dehydration.</title>
        <authorList>
            <person name="Xiao L."/>
            <person name="Yang G."/>
            <person name="Zhang L."/>
            <person name="Yang X."/>
            <person name="Zhao S."/>
            <person name="Ji Z."/>
            <person name="Zhou Q."/>
            <person name="Hu M."/>
            <person name="Wang Y."/>
            <person name="Chen M."/>
            <person name="Xu Y."/>
            <person name="Jin H."/>
            <person name="Xiao X."/>
            <person name="Hu G."/>
            <person name="Bao F."/>
            <person name="Hu Y."/>
            <person name="Wan P."/>
            <person name="Li L."/>
            <person name="Deng X."/>
            <person name="Kuang T."/>
            <person name="Xiang C."/>
            <person name="Zhu J.K."/>
            <person name="Oliver M.J."/>
            <person name="He Y."/>
        </authorList>
    </citation>
    <scope>NUCLEOTIDE SEQUENCE [LARGE SCALE GENOMIC DNA]</scope>
    <source>
        <strain evidence="3">cv. XS01</strain>
    </source>
</reference>
<feature type="compositionally biased region" description="Low complexity" evidence="1">
    <location>
        <begin position="530"/>
        <end position="541"/>
    </location>
</feature>
<evidence type="ECO:0000256" key="1">
    <source>
        <dbReference type="SAM" id="MobiDB-lite"/>
    </source>
</evidence>
<protein>
    <submittedName>
        <fullName evidence="2">Uncharacterized protein</fullName>
    </submittedName>
</protein>
<feature type="region of interest" description="Disordered" evidence="1">
    <location>
        <begin position="257"/>
        <end position="287"/>
    </location>
</feature>
<sequence>MVSMFKSLVAMVLEGFQAPTGSVYGEAVLEFFDNAEVITGTIVSSVANSKLAPSKEIFSEAFGLPTAGMVGFLDSERIVVEMRGRLSGSDVPFCAPSKKKEMKMEFLLLHDLLAKVPCVKDGSFDMVTSKNFDLIVAISAGLKVNWAQILFNTLLAMVNNPTRQSQGYAIQISVLLENLVKADLGESVKMQTQKVLTTKSVVTYVKKNLKVWLLVGQETRVVEKKKAVSTKKKADTTEVDNKKKKRVKKVVTSQTVEAGRKVAPAKSSSQTNSDLDSRPWGVQKKRGGTKHFGELEEEREEAAVCYLFAFRSIGFSVQPSAVVLTHLYPDACIEDDRQYRDPHLPSAVDLVLELLWLPDSFVHDTKVSQLVMEMTQLVVPRERCRLVLSVELAFVAVSWCEVYIYEKTWSLTGLTDSILSDIFSRFLFFASDPRTLFTVAFLRQFPSFRSPFSTFEVVLDSSREALSFYTILGGKGMLEVVARHNLVKEHCQLLLNTAWEDVSSTMAAFDEWMNFRTVEQPATKKEDSPHNSPTHSNSRSSSFISPYTMRNVTVCFFIMTLIRVPVKLLLNLEILPFIMRTMHIIWVQISLLK</sequence>
<evidence type="ECO:0000313" key="3">
    <source>
        <dbReference type="Proteomes" id="UP000250235"/>
    </source>
</evidence>
<dbReference type="EMBL" id="KV009431">
    <property type="protein sequence ID" value="KZV29208.1"/>
    <property type="molecule type" value="Genomic_DNA"/>
</dbReference>
<accession>A0A2Z7B5I6</accession>
<evidence type="ECO:0000313" key="2">
    <source>
        <dbReference type="EMBL" id="KZV29208.1"/>
    </source>
</evidence>
<organism evidence="2 3">
    <name type="scientific">Dorcoceras hygrometricum</name>
    <dbReference type="NCBI Taxonomy" id="472368"/>
    <lineage>
        <taxon>Eukaryota</taxon>
        <taxon>Viridiplantae</taxon>
        <taxon>Streptophyta</taxon>
        <taxon>Embryophyta</taxon>
        <taxon>Tracheophyta</taxon>
        <taxon>Spermatophyta</taxon>
        <taxon>Magnoliopsida</taxon>
        <taxon>eudicotyledons</taxon>
        <taxon>Gunneridae</taxon>
        <taxon>Pentapetalae</taxon>
        <taxon>asterids</taxon>
        <taxon>lamiids</taxon>
        <taxon>Lamiales</taxon>
        <taxon>Gesneriaceae</taxon>
        <taxon>Didymocarpoideae</taxon>
        <taxon>Trichosporeae</taxon>
        <taxon>Loxocarpinae</taxon>
        <taxon>Dorcoceras</taxon>
    </lineage>
</organism>
<proteinExistence type="predicted"/>
<dbReference type="OrthoDB" id="1751168at2759"/>
<dbReference type="AlphaFoldDB" id="A0A2Z7B5I6"/>
<feature type="region of interest" description="Disordered" evidence="1">
    <location>
        <begin position="520"/>
        <end position="541"/>
    </location>
</feature>
<keyword evidence="3" id="KW-1185">Reference proteome</keyword>
<gene>
    <name evidence="2" type="ORF">F511_37746</name>
</gene>
<dbReference type="Proteomes" id="UP000250235">
    <property type="component" value="Unassembled WGS sequence"/>
</dbReference>